<evidence type="ECO:0000313" key="2">
    <source>
        <dbReference type="EMBL" id="TNN46054.1"/>
    </source>
</evidence>
<protein>
    <submittedName>
        <fullName evidence="2">Uncharacterized protein</fullName>
    </submittedName>
</protein>
<dbReference type="Proteomes" id="UP000314294">
    <property type="component" value="Unassembled WGS sequence"/>
</dbReference>
<comment type="caution">
    <text evidence="2">The sequence shown here is derived from an EMBL/GenBank/DDBJ whole genome shotgun (WGS) entry which is preliminary data.</text>
</comment>
<feature type="region of interest" description="Disordered" evidence="1">
    <location>
        <begin position="129"/>
        <end position="195"/>
    </location>
</feature>
<gene>
    <name evidence="2" type="ORF">EYF80_043753</name>
</gene>
<name>A0A4Z2FZR7_9TELE</name>
<feature type="compositionally biased region" description="Basic residues" evidence="1">
    <location>
        <begin position="131"/>
        <end position="148"/>
    </location>
</feature>
<evidence type="ECO:0000313" key="3">
    <source>
        <dbReference type="Proteomes" id="UP000314294"/>
    </source>
</evidence>
<feature type="compositionally biased region" description="Basic and acidic residues" evidence="1">
    <location>
        <begin position="159"/>
        <end position="193"/>
    </location>
</feature>
<evidence type="ECO:0000256" key="1">
    <source>
        <dbReference type="SAM" id="MobiDB-lite"/>
    </source>
</evidence>
<keyword evidence="3" id="KW-1185">Reference proteome</keyword>
<sequence length="290" mass="31592">MASGGGGGGSRRSDEIIREIGLPRARNVPRGGDIFPDNASEGVEGEIIAFEPSAKRLKVSQELKCLVGQKSQFHSVKKSLFHGVRLCAGVSERVMVMCLQSKCSPETAQTLMPPVVSLSLKADSVLSVDMKKKKKGNKGAKKRSRRTATRTGGPSSEMDDGKEFNGNDDDGGHDNGYRLSDAVEGKPRRDRAYSKNKNMSFRNNYTGRFMMFFLEDVCINSPRSLHPRRDLDSPVIRYTSPSPGSPVAAASRRRKHAVVSGITFPSGGGMKCGKAIPATATRLQWMQLCR</sequence>
<reference evidence="2 3" key="1">
    <citation type="submission" date="2019-03" db="EMBL/GenBank/DDBJ databases">
        <title>First draft genome of Liparis tanakae, snailfish: a comprehensive survey of snailfish specific genes.</title>
        <authorList>
            <person name="Kim W."/>
            <person name="Song I."/>
            <person name="Jeong J.-H."/>
            <person name="Kim D."/>
            <person name="Kim S."/>
            <person name="Ryu S."/>
            <person name="Song J.Y."/>
            <person name="Lee S.K."/>
        </authorList>
    </citation>
    <scope>NUCLEOTIDE SEQUENCE [LARGE SCALE GENOMIC DNA]</scope>
    <source>
        <tissue evidence="2">Muscle</tissue>
    </source>
</reference>
<accession>A0A4Z2FZR7</accession>
<dbReference type="AlphaFoldDB" id="A0A4Z2FZR7"/>
<dbReference type="EMBL" id="SRLO01000811">
    <property type="protein sequence ID" value="TNN46054.1"/>
    <property type="molecule type" value="Genomic_DNA"/>
</dbReference>
<organism evidence="2 3">
    <name type="scientific">Liparis tanakae</name>
    <name type="common">Tanaka's snailfish</name>
    <dbReference type="NCBI Taxonomy" id="230148"/>
    <lineage>
        <taxon>Eukaryota</taxon>
        <taxon>Metazoa</taxon>
        <taxon>Chordata</taxon>
        <taxon>Craniata</taxon>
        <taxon>Vertebrata</taxon>
        <taxon>Euteleostomi</taxon>
        <taxon>Actinopterygii</taxon>
        <taxon>Neopterygii</taxon>
        <taxon>Teleostei</taxon>
        <taxon>Neoteleostei</taxon>
        <taxon>Acanthomorphata</taxon>
        <taxon>Eupercaria</taxon>
        <taxon>Perciformes</taxon>
        <taxon>Cottioidei</taxon>
        <taxon>Cottales</taxon>
        <taxon>Liparidae</taxon>
        <taxon>Liparis</taxon>
    </lineage>
</organism>
<proteinExistence type="predicted"/>